<feature type="coiled-coil region" evidence="1">
    <location>
        <begin position="105"/>
        <end position="132"/>
    </location>
</feature>
<comment type="caution">
    <text evidence="5">The sequence shown here is derived from an EMBL/GenBank/DDBJ whole genome shotgun (WGS) entry which is preliminary data.</text>
</comment>
<feature type="non-terminal residue" evidence="5">
    <location>
        <position position="1"/>
    </location>
</feature>
<dbReference type="EMBL" id="NPHW01003511">
    <property type="protein sequence ID" value="OXV09477.1"/>
    <property type="molecule type" value="Genomic_DNA"/>
</dbReference>
<keyword evidence="6" id="KW-1185">Reference proteome</keyword>
<evidence type="ECO:0000259" key="3">
    <source>
        <dbReference type="Pfam" id="PF14612"/>
    </source>
</evidence>
<gene>
    <name evidence="5" type="ORF">Egran_02760</name>
</gene>
<evidence type="ECO:0000256" key="1">
    <source>
        <dbReference type="SAM" id="Coils"/>
    </source>
</evidence>
<reference evidence="5 6" key="1">
    <citation type="journal article" date="2015" name="Environ. Microbiol.">
        <title>Metagenome sequence of Elaphomyces granulatus from sporocarp tissue reveals Ascomycota ectomycorrhizal fingerprints of genome expansion and a Proteobacteria-rich microbiome.</title>
        <authorList>
            <person name="Quandt C.A."/>
            <person name="Kohler A."/>
            <person name="Hesse C.N."/>
            <person name="Sharpton T.J."/>
            <person name="Martin F."/>
            <person name="Spatafora J.W."/>
        </authorList>
    </citation>
    <scope>NUCLEOTIDE SEQUENCE [LARGE SCALE GENOMIC DNA]</scope>
    <source>
        <strain evidence="5 6">OSC145934</strain>
    </source>
</reference>
<dbReference type="Proteomes" id="UP000243515">
    <property type="component" value="Unassembled WGS sequence"/>
</dbReference>
<dbReference type="InterPro" id="IPR032742">
    <property type="entry name" value="Iec3_N"/>
</dbReference>
<dbReference type="InterPro" id="IPR055449">
    <property type="entry name" value="Iec3-like_M"/>
</dbReference>
<feature type="compositionally biased region" description="Polar residues" evidence="2">
    <location>
        <begin position="318"/>
        <end position="332"/>
    </location>
</feature>
<evidence type="ECO:0008006" key="7">
    <source>
        <dbReference type="Google" id="ProtNLM"/>
    </source>
</evidence>
<evidence type="ECO:0000259" key="4">
    <source>
        <dbReference type="Pfam" id="PF24244"/>
    </source>
</evidence>
<feature type="domain" description="INO80 complex subunit 3 N-terminal" evidence="3">
    <location>
        <begin position="82"/>
        <end position="151"/>
    </location>
</feature>
<feature type="region of interest" description="Disordered" evidence="2">
    <location>
        <begin position="315"/>
        <end position="400"/>
    </location>
</feature>
<feature type="domain" description="INO80 complex subunit 3-like middle region" evidence="4">
    <location>
        <begin position="212"/>
        <end position="310"/>
    </location>
</feature>
<evidence type="ECO:0000313" key="6">
    <source>
        <dbReference type="Proteomes" id="UP000243515"/>
    </source>
</evidence>
<evidence type="ECO:0000256" key="2">
    <source>
        <dbReference type="SAM" id="MobiDB-lite"/>
    </source>
</evidence>
<dbReference type="AlphaFoldDB" id="A0A232M060"/>
<organism evidence="5 6">
    <name type="scientific">Elaphomyces granulatus</name>
    <dbReference type="NCBI Taxonomy" id="519963"/>
    <lineage>
        <taxon>Eukaryota</taxon>
        <taxon>Fungi</taxon>
        <taxon>Dikarya</taxon>
        <taxon>Ascomycota</taxon>
        <taxon>Pezizomycotina</taxon>
        <taxon>Eurotiomycetes</taxon>
        <taxon>Eurotiomycetidae</taxon>
        <taxon>Eurotiales</taxon>
        <taxon>Elaphomycetaceae</taxon>
        <taxon>Elaphomyces</taxon>
    </lineage>
</organism>
<dbReference type="GO" id="GO:0006338">
    <property type="term" value="P:chromatin remodeling"/>
    <property type="evidence" value="ECO:0007669"/>
    <property type="project" value="InterPro"/>
</dbReference>
<dbReference type="Pfam" id="PF24244">
    <property type="entry name" value="Iec3-like_M"/>
    <property type="match status" value="1"/>
</dbReference>
<sequence length="400" mass="44775">FISFLIVALDYICSLRNSALDPFSFPLFYFSPSNNIPVSFLQLLSLSLFSHSAMAQDHGEVPSINGSLTNATSTTTARQTYRSFKKKYVKLKIKFDLALRDSEALIREELRIQDLSKRIQEQNDQLLEVLLEFNDSLHLPSPLRYDLSIPGDPASHSPRRGDSQSSYYDVATATAALSEAKAELASGRIIPESYRRLEDAVKRSKEFEPGLKYSSLLSVPHTTPAPFGHRPSPSGNLESTLGYLTPEHETEFYLAMDARLGDNAAVLQLSRAPEKPSRAEREREATLRTPISVYSWLRRNQPSVFLQENEIASEKSISRPTNLRSSKRTSAQARKEEDAFEEDNIMNDIGPAPPIPKGKRKREEDTQYRPKGGSSRAGRKKKEDGPPNARRSKRSSGVGS</sequence>
<protein>
    <recommendedName>
        <fullName evidence="7">IEC3 subunit of the Ino80 complex, chromatin re-modelling-domain-containing protein</fullName>
    </recommendedName>
</protein>
<dbReference type="GO" id="GO:0031011">
    <property type="term" value="C:Ino80 complex"/>
    <property type="evidence" value="ECO:0007669"/>
    <property type="project" value="InterPro"/>
</dbReference>
<accession>A0A232M060</accession>
<dbReference type="OrthoDB" id="1650at2759"/>
<evidence type="ECO:0000313" key="5">
    <source>
        <dbReference type="EMBL" id="OXV09477.1"/>
    </source>
</evidence>
<dbReference type="Pfam" id="PF14612">
    <property type="entry name" value="Ino80_Iec3"/>
    <property type="match status" value="1"/>
</dbReference>
<name>A0A232M060_9EURO</name>
<keyword evidence="1" id="KW-0175">Coiled coil</keyword>
<proteinExistence type="predicted"/>